<sequence>MHDARQRFGHTKFLYCNPCDSRLGGSKAVCVNPECAIRGIPPKRCKAMKRTVVHFLEIEPQLSMILNKVLPTLVQLHREIHSGEKNKIENVVMAGITFTKKTPTEKLLTEMFGRLREELATMSENGIPIVHNNNTWFCTPVLANGVIDFGAMKTLYDLPRWQSSHGCHLCTFPGQRVGHRMIWFPRFPFAGDRRTYASLTQDAISRSQGEFHRIIAATRNYTYADKFVLGLEDLSGATGSEKDALSFVVFPLAAAMNICADPVGAVAVLAYWILVRVIERSPELTIDDLSGVQELASGMKYLWCAVEPTLFTLKVHAT</sequence>
<organism evidence="1 2">
    <name type="scientific">Teladorsagia circumcincta</name>
    <name type="common">Brown stomach worm</name>
    <name type="synonym">Ostertagia circumcincta</name>
    <dbReference type="NCBI Taxonomy" id="45464"/>
    <lineage>
        <taxon>Eukaryota</taxon>
        <taxon>Metazoa</taxon>
        <taxon>Ecdysozoa</taxon>
        <taxon>Nematoda</taxon>
        <taxon>Chromadorea</taxon>
        <taxon>Rhabditida</taxon>
        <taxon>Rhabditina</taxon>
        <taxon>Rhabditomorpha</taxon>
        <taxon>Strongyloidea</taxon>
        <taxon>Trichostrongylidae</taxon>
        <taxon>Teladorsagia</taxon>
    </lineage>
</organism>
<name>A0A2G9UDB5_TELCI</name>
<proteinExistence type="predicted"/>
<evidence type="ECO:0000313" key="2">
    <source>
        <dbReference type="Proteomes" id="UP000230423"/>
    </source>
</evidence>
<dbReference type="OrthoDB" id="5869162at2759"/>
<reference evidence="1 2" key="1">
    <citation type="submission" date="2015-09" db="EMBL/GenBank/DDBJ databases">
        <title>Draft genome of the parasitic nematode Teladorsagia circumcincta isolate WARC Sus (inbred).</title>
        <authorList>
            <person name="Mitreva M."/>
        </authorList>
    </citation>
    <scope>NUCLEOTIDE SEQUENCE [LARGE SCALE GENOMIC DNA]</scope>
    <source>
        <strain evidence="1 2">S</strain>
    </source>
</reference>
<accession>A0A2G9UDB5</accession>
<gene>
    <name evidence="1" type="ORF">TELCIR_09992</name>
</gene>
<protein>
    <submittedName>
        <fullName evidence="1">Uncharacterized protein</fullName>
    </submittedName>
</protein>
<dbReference type="AlphaFoldDB" id="A0A2G9UDB5"/>
<dbReference type="Proteomes" id="UP000230423">
    <property type="component" value="Unassembled WGS sequence"/>
</dbReference>
<evidence type="ECO:0000313" key="1">
    <source>
        <dbReference type="EMBL" id="PIO68227.1"/>
    </source>
</evidence>
<keyword evidence="2" id="KW-1185">Reference proteome</keyword>
<dbReference type="EMBL" id="KZ347193">
    <property type="protein sequence ID" value="PIO68227.1"/>
    <property type="molecule type" value="Genomic_DNA"/>
</dbReference>